<dbReference type="RefSeq" id="WP_281762315.1">
    <property type="nucleotide sequence ID" value="NZ_AP026709.1"/>
</dbReference>
<keyword evidence="3" id="KW-1185">Reference proteome</keyword>
<dbReference type="Pfam" id="PF12724">
    <property type="entry name" value="Flavodoxin_5"/>
    <property type="match status" value="1"/>
</dbReference>
<gene>
    <name evidence="2" type="ORF">SYK_07750</name>
</gene>
<reference evidence="2 3" key="1">
    <citation type="submission" date="2022-08" db="EMBL/GenBank/DDBJ databases">
        <title>Genome Sequence of the sulphate-reducing bacterium, Pseudodesulfovibrio sp. SYK.</title>
        <authorList>
            <person name="Kondo R."/>
            <person name="Kataoka T."/>
        </authorList>
    </citation>
    <scope>NUCLEOTIDE SEQUENCE [LARGE SCALE GENOMIC DNA]</scope>
    <source>
        <strain evidence="2 3">SYK</strain>
    </source>
</reference>
<dbReference type="EMBL" id="AP026709">
    <property type="protein sequence ID" value="BDQ36415.1"/>
    <property type="molecule type" value="Genomic_DNA"/>
</dbReference>
<dbReference type="Gene3D" id="3.40.50.360">
    <property type="match status" value="1"/>
</dbReference>
<sequence>MKVLHVFHSQTGNTKKVAQTIEKSVIESGCKITTVQAKAKGDPIQLMDYDLVLIGSGVYGWLPGKPMMDWLAERAKESMTEFGGSGILKPGSPRLLNKYVAIYCTFGGSHTGINEAIPAVKYMGQLFDHLGFTIAAEWYMPGAYGVPKLEHHNTQGRLGDIRNRPNENDLNAMAEKVKGLIASIKPPTSPVE</sequence>
<dbReference type="PROSITE" id="PS50902">
    <property type="entry name" value="FLAVODOXIN_LIKE"/>
    <property type="match status" value="1"/>
</dbReference>
<dbReference type="Proteomes" id="UP001317742">
    <property type="component" value="Chromosome"/>
</dbReference>
<proteinExistence type="predicted"/>
<organism evidence="2 3">
    <name type="scientific">Pseudodesulfovibrio nedwellii</name>
    <dbReference type="NCBI Taxonomy" id="2973072"/>
    <lineage>
        <taxon>Bacteria</taxon>
        <taxon>Pseudomonadati</taxon>
        <taxon>Thermodesulfobacteriota</taxon>
        <taxon>Desulfovibrionia</taxon>
        <taxon>Desulfovibrionales</taxon>
        <taxon>Desulfovibrionaceae</taxon>
    </lineage>
</organism>
<name>A0ABM8AY85_9BACT</name>
<dbReference type="InterPro" id="IPR029039">
    <property type="entry name" value="Flavoprotein-like_sf"/>
</dbReference>
<evidence type="ECO:0000259" key="1">
    <source>
        <dbReference type="PROSITE" id="PS50902"/>
    </source>
</evidence>
<evidence type="ECO:0000313" key="2">
    <source>
        <dbReference type="EMBL" id="BDQ36415.1"/>
    </source>
</evidence>
<evidence type="ECO:0000313" key="3">
    <source>
        <dbReference type="Proteomes" id="UP001317742"/>
    </source>
</evidence>
<feature type="domain" description="Flavodoxin-like" evidence="1">
    <location>
        <begin position="3"/>
        <end position="181"/>
    </location>
</feature>
<dbReference type="InterPro" id="IPR008254">
    <property type="entry name" value="Flavodoxin/NO_synth"/>
</dbReference>
<dbReference type="SUPFAM" id="SSF52218">
    <property type="entry name" value="Flavoproteins"/>
    <property type="match status" value="1"/>
</dbReference>
<accession>A0ABM8AY85</accession>
<dbReference type="InterPro" id="IPR026816">
    <property type="entry name" value="Flavodoxin_dom"/>
</dbReference>
<protein>
    <recommendedName>
        <fullName evidence="1">Flavodoxin-like domain-containing protein</fullName>
    </recommendedName>
</protein>